<protein>
    <submittedName>
        <fullName evidence="3">TrkA family potassium uptake protein</fullName>
    </submittedName>
</protein>
<dbReference type="SUPFAM" id="SSF116726">
    <property type="entry name" value="TrkA C-terminal domain-like"/>
    <property type="match status" value="1"/>
</dbReference>
<sequence>MKVKSILLIGLGRFGRHIAMRLNEVGQEVMAVDQDEDRVNKVLPMVTSALIGDSTDPDFLASLGIRNFDTCIVAIGDDFQASLETTDLLRELGANYIISRACSDIQAKFLLRNGADSIAFPERQLAEWIAIRSSSDNIIDYFELDHDHAIYEISVPKDWAGKTVSALDTRKRFGINILAIKRKNSLDTAVTPGTILEQKDTILILGKRDVIQHIIES</sequence>
<dbReference type="AlphaFoldDB" id="A0A6L5GTG6"/>
<name>A0A6L5GTG6_9FIRM</name>
<keyword evidence="4" id="KW-1185">Reference proteome</keyword>
<dbReference type="InterPro" id="IPR036291">
    <property type="entry name" value="NAD(P)-bd_dom_sf"/>
</dbReference>
<evidence type="ECO:0000313" key="3">
    <source>
        <dbReference type="EMBL" id="MQM73544.1"/>
    </source>
</evidence>
<feature type="domain" description="RCK N-terminal" evidence="1">
    <location>
        <begin position="3"/>
        <end position="120"/>
    </location>
</feature>
<comment type="caution">
    <text evidence="3">The sequence shown here is derived from an EMBL/GenBank/DDBJ whole genome shotgun (WGS) entry which is preliminary data.</text>
</comment>
<dbReference type="Gene3D" id="3.40.50.720">
    <property type="entry name" value="NAD(P)-binding Rossmann-like Domain"/>
    <property type="match status" value="1"/>
</dbReference>
<dbReference type="EMBL" id="VOGB01000005">
    <property type="protein sequence ID" value="MQM73544.1"/>
    <property type="molecule type" value="Genomic_DNA"/>
</dbReference>
<dbReference type="GO" id="GO:0006813">
    <property type="term" value="P:potassium ion transport"/>
    <property type="evidence" value="ECO:0007669"/>
    <property type="project" value="InterPro"/>
</dbReference>
<dbReference type="PANTHER" id="PTHR43833:SF7">
    <property type="entry name" value="KTR SYSTEM POTASSIUM UPTAKE PROTEIN C"/>
    <property type="match status" value="1"/>
</dbReference>
<dbReference type="InterPro" id="IPR006037">
    <property type="entry name" value="RCK_C"/>
</dbReference>
<dbReference type="InterPro" id="IPR050721">
    <property type="entry name" value="Trk_Ktr_HKT_K-transport"/>
</dbReference>
<proteinExistence type="predicted"/>
<dbReference type="InterPro" id="IPR003148">
    <property type="entry name" value="RCK_N"/>
</dbReference>
<dbReference type="Pfam" id="PF02080">
    <property type="entry name" value="TrkA_C"/>
    <property type="match status" value="1"/>
</dbReference>
<feature type="domain" description="RCK C-terminal" evidence="2">
    <location>
        <begin position="136"/>
        <end position="217"/>
    </location>
</feature>
<evidence type="ECO:0000313" key="4">
    <source>
        <dbReference type="Proteomes" id="UP000473648"/>
    </source>
</evidence>
<dbReference type="SUPFAM" id="SSF51735">
    <property type="entry name" value="NAD(P)-binding Rossmann-fold domains"/>
    <property type="match status" value="1"/>
</dbReference>
<dbReference type="Proteomes" id="UP000473648">
    <property type="component" value="Unassembled WGS sequence"/>
</dbReference>
<reference evidence="3" key="1">
    <citation type="journal article" date="2020" name="Appl. Environ. Microbiol.">
        <title>Medium-Chain Fatty Acid Synthesis by 'Candidatus Weimeria bifida' gen. nov., sp. nov., and 'Candidatus Pseudoramibacter fermentans' sp. nov.</title>
        <authorList>
            <person name="Scarborough M.J."/>
            <person name="Myers K.S."/>
            <person name="Donohue T.J."/>
            <person name="Noguera D.R."/>
        </authorList>
    </citation>
    <scope>NUCLEOTIDE SEQUENCE</scope>
    <source>
        <strain evidence="3">EUB1.1</strain>
    </source>
</reference>
<dbReference type="GO" id="GO:0008324">
    <property type="term" value="F:monoatomic cation transmembrane transporter activity"/>
    <property type="evidence" value="ECO:0007669"/>
    <property type="project" value="InterPro"/>
</dbReference>
<dbReference type="Gene3D" id="3.30.70.1450">
    <property type="entry name" value="Regulator of K+ conductance, C-terminal domain"/>
    <property type="match status" value="1"/>
</dbReference>
<dbReference type="PROSITE" id="PS51201">
    <property type="entry name" value="RCK_N"/>
    <property type="match status" value="1"/>
</dbReference>
<evidence type="ECO:0000259" key="2">
    <source>
        <dbReference type="PROSITE" id="PS51202"/>
    </source>
</evidence>
<accession>A0A6L5GTG6</accession>
<dbReference type="PROSITE" id="PS51202">
    <property type="entry name" value="RCK_C"/>
    <property type="match status" value="1"/>
</dbReference>
<gene>
    <name evidence="3" type="ORF">FRC53_09065</name>
</gene>
<dbReference type="PANTHER" id="PTHR43833">
    <property type="entry name" value="POTASSIUM CHANNEL PROTEIN 2-RELATED-RELATED"/>
    <property type="match status" value="1"/>
</dbReference>
<organism evidence="3 4">
    <name type="scientific">Candidatus Pseudoramibacter fermentans</name>
    <dbReference type="NCBI Taxonomy" id="2594427"/>
    <lineage>
        <taxon>Bacteria</taxon>
        <taxon>Bacillati</taxon>
        <taxon>Bacillota</taxon>
        <taxon>Clostridia</taxon>
        <taxon>Eubacteriales</taxon>
        <taxon>Eubacteriaceae</taxon>
        <taxon>Pseudoramibacter</taxon>
    </lineage>
</organism>
<dbReference type="InterPro" id="IPR036721">
    <property type="entry name" value="RCK_C_sf"/>
</dbReference>
<evidence type="ECO:0000259" key="1">
    <source>
        <dbReference type="PROSITE" id="PS51201"/>
    </source>
</evidence>
<dbReference type="Pfam" id="PF02254">
    <property type="entry name" value="TrkA_N"/>
    <property type="match status" value="1"/>
</dbReference>